<comment type="caution">
    <text evidence="8">The sequence shown here is derived from an EMBL/GenBank/DDBJ whole genome shotgun (WGS) entry which is preliminary data.</text>
</comment>
<dbReference type="SUPFAM" id="SSF103473">
    <property type="entry name" value="MFS general substrate transporter"/>
    <property type="match status" value="1"/>
</dbReference>
<evidence type="ECO:0000256" key="7">
    <source>
        <dbReference type="SAM" id="Phobius"/>
    </source>
</evidence>
<evidence type="ECO:0000256" key="1">
    <source>
        <dbReference type="ARBA" id="ARBA00004651"/>
    </source>
</evidence>
<evidence type="ECO:0000256" key="6">
    <source>
        <dbReference type="ARBA" id="ARBA00023136"/>
    </source>
</evidence>
<keyword evidence="3" id="KW-1003">Cell membrane</keyword>
<protein>
    <recommendedName>
        <fullName evidence="10">MFS transporter</fullName>
    </recommendedName>
</protein>
<feature type="transmembrane region" description="Helical" evidence="7">
    <location>
        <begin position="149"/>
        <end position="172"/>
    </location>
</feature>
<dbReference type="Gene3D" id="1.20.1250.20">
    <property type="entry name" value="MFS general substrate transporter like domains"/>
    <property type="match status" value="1"/>
</dbReference>
<feature type="transmembrane region" description="Helical" evidence="7">
    <location>
        <begin position="111"/>
        <end position="137"/>
    </location>
</feature>
<evidence type="ECO:0000256" key="5">
    <source>
        <dbReference type="ARBA" id="ARBA00022989"/>
    </source>
</evidence>
<dbReference type="InterPro" id="IPR036259">
    <property type="entry name" value="MFS_trans_sf"/>
</dbReference>
<keyword evidence="4 7" id="KW-0812">Transmembrane</keyword>
<dbReference type="PANTHER" id="PTHR42718:SF46">
    <property type="entry name" value="BLR6921 PROTEIN"/>
    <property type="match status" value="1"/>
</dbReference>
<evidence type="ECO:0000256" key="3">
    <source>
        <dbReference type="ARBA" id="ARBA00022475"/>
    </source>
</evidence>
<comment type="subcellular location">
    <subcellularLocation>
        <location evidence="1">Cell membrane</location>
        <topology evidence="1">Multi-pass membrane protein</topology>
    </subcellularLocation>
</comment>
<keyword evidence="2" id="KW-0813">Transport</keyword>
<feature type="transmembrane region" description="Helical" evidence="7">
    <location>
        <begin position="31"/>
        <end position="51"/>
    </location>
</feature>
<keyword evidence="6 7" id="KW-0472">Membrane</keyword>
<evidence type="ECO:0000256" key="4">
    <source>
        <dbReference type="ARBA" id="ARBA00022692"/>
    </source>
</evidence>
<gene>
    <name evidence="8" type="ORF">AB0I59_36480</name>
</gene>
<dbReference type="EMBL" id="JBFALK010000027">
    <property type="protein sequence ID" value="MEV0974122.1"/>
    <property type="molecule type" value="Genomic_DNA"/>
</dbReference>
<reference evidence="8 9" key="1">
    <citation type="submission" date="2024-06" db="EMBL/GenBank/DDBJ databases">
        <title>The Natural Products Discovery Center: Release of the First 8490 Sequenced Strains for Exploring Actinobacteria Biosynthetic Diversity.</title>
        <authorList>
            <person name="Kalkreuter E."/>
            <person name="Kautsar S.A."/>
            <person name="Yang D."/>
            <person name="Bader C.D."/>
            <person name="Teijaro C.N."/>
            <person name="Fluegel L."/>
            <person name="Davis C.M."/>
            <person name="Simpson J.R."/>
            <person name="Lauterbach L."/>
            <person name="Steele A.D."/>
            <person name="Gui C."/>
            <person name="Meng S."/>
            <person name="Li G."/>
            <person name="Viehrig K."/>
            <person name="Ye F."/>
            <person name="Su P."/>
            <person name="Kiefer A.F."/>
            <person name="Nichols A."/>
            <person name="Cepeda A.J."/>
            <person name="Yan W."/>
            <person name="Fan B."/>
            <person name="Jiang Y."/>
            <person name="Adhikari A."/>
            <person name="Zheng C.-J."/>
            <person name="Schuster L."/>
            <person name="Cowan T.M."/>
            <person name="Smanski M.J."/>
            <person name="Chevrette M.G."/>
            <person name="De Carvalho L.P.S."/>
            <person name="Shen B."/>
        </authorList>
    </citation>
    <scope>NUCLEOTIDE SEQUENCE [LARGE SCALE GENOMIC DNA]</scope>
    <source>
        <strain evidence="8 9">NPDC050100</strain>
    </source>
</reference>
<dbReference type="Proteomes" id="UP001551675">
    <property type="component" value="Unassembled WGS sequence"/>
</dbReference>
<feature type="transmembrane region" description="Helical" evidence="7">
    <location>
        <begin position="57"/>
        <end position="80"/>
    </location>
</feature>
<keyword evidence="5 7" id="KW-1133">Transmembrane helix</keyword>
<organism evidence="8 9">
    <name type="scientific">Microtetraspora glauca</name>
    <dbReference type="NCBI Taxonomy" id="1996"/>
    <lineage>
        <taxon>Bacteria</taxon>
        <taxon>Bacillati</taxon>
        <taxon>Actinomycetota</taxon>
        <taxon>Actinomycetes</taxon>
        <taxon>Streptosporangiales</taxon>
        <taxon>Streptosporangiaceae</taxon>
        <taxon>Microtetraspora</taxon>
    </lineage>
</organism>
<evidence type="ECO:0000256" key="2">
    <source>
        <dbReference type="ARBA" id="ARBA00022448"/>
    </source>
</evidence>
<sequence>MAGFWFVERNTAAPLVPVRIMKRRTVIRGNVTGLVAFATETSLVFLLTLYLQKVLGYSPTATGLAFGVLGIGTVVGGMFGGRAVGRFGNMLAIVGFMVTATSGVPDEEQGLATGLATMTQQVGITMGIPIMSTLATARMAGLGASGPGVVLSGVGFAILINSAVVLAGTLLAGTLLPTRRTPTTDTPTP</sequence>
<dbReference type="RefSeq" id="WP_358140387.1">
    <property type="nucleotide sequence ID" value="NZ_JBFALK010000027.1"/>
</dbReference>
<keyword evidence="9" id="KW-1185">Reference proteome</keyword>
<accession>A0ABV3GRJ9</accession>
<evidence type="ECO:0000313" key="8">
    <source>
        <dbReference type="EMBL" id="MEV0974122.1"/>
    </source>
</evidence>
<evidence type="ECO:0000313" key="9">
    <source>
        <dbReference type="Proteomes" id="UP001551675"/>
    </source>
</evidence>
<evidence type="ECO:0008006" key="10">
    <source>
        <dbReference type="Google" id="ProtNLM"/>
    </source>
</evidence>
<name>A0ABV3GRJ9_MICGL</name>
<dbReference type="PANTHER" id="PTHR42718">
    <property type="entry name" value="MAJOR FACILITATOR SUPERFAMILY MULTIDRUG TRANSPORTER MFSC"/>
    <property type="match status" value="1"/>
</dbReference>
<proteinExistence type="predicted"/>